<keyword evidence="6 7" id="KW-0472">Membrane</keyword>
<gene>
    <name evidence="11" type="ordered locus">Palpr_1279</name>
</gene>
<dbReference type="RefSeq" id="WP_013444795.1">
    <property type="nucleotide sequence ID" value="NC_014734.1"/>
</dbReference>
<evidence type="ECO:0000256" key="6">
    <source>
        <dbReference type="ARBA" id="ARBA00023136"/>
    </source>
</evidence>
<dbReference type="InterPro" id="IPR006685">
    <property type="entry name" value="MscS_channel_2nd"/>
</dbReference>
<evidence type="ECO:0000259" key="10">
    <source>
        <dbReference type="Pfam" id="PF21088"/>
    </source>
</evidence>
<dbReference type="STRING" id="694427.Palpr_1279"/>
<dbReference type="SUPFAM" id="SSF50182">
    <property type="entry name" value="Sm-like ribonucleoproteins"/>
    <property type="match status" value="1"/>
</dbReference>
<dbReference type="EMBL" id="CP002345">
    <property type="protein sequence ID" value="ADQ79426.1"/>
    <property type="molecule type" value="Genomic_DNA"/>
</dbReference>
<dbReference type="InterPro" id="IPR010920">
    <property type="entry name" value="LSM_dom_sf"/>
</dbReference>
<feature type="domain" description="Mechanosensitive ion channel MscS C-terminal" evidence="9">
    <location>
        <begin position="257"/>
        <end position="339"/>
    </location>
</feature>
<evidence type="ECO:0000313" key="12">
    <source>
        <dbReference type="Proteomes" id="UP000008718"/>
    </source>
</evidence>
<evidence type="ECO:0000256" key="1">
    <source>
        <dbReference type="ARBA" id="ARBA00004651"/>
    </source>
</evidence>
<dbReference type="InterPro" id="IPR023408">
    <property type="entry name" value="MscS_beta-dom_sf"/>
</dbReference>
<evidence type="ECO:0000256" key="7">
    <source>
        <dbReference type="SAM" id="Phobius"/>
    </source>
</evidence>
<dbReference type="GO" id="GO:0005886">
    <property type="term" value="C:plasma membrane"/>
    <property type="evidence" value="ECO:0007669"/>
    <property type="project" value="UniProtKB-SubCell"/>
</dbReference>
<feature type="domain" description="Mechanosensitive ion channel MscS" evidence="8">
    <location>
        <begin position="181"/>
        <end position="247"/>
    </location>
</feature>
<dbReference type="SUPFAM" id="SSF82689">
    <property type="entry name" value="Mechanosensitive channel protein MscS (YggB), C-terminal domain"/>
    <property type="match status" value="1"/>
</dbReference>
<feature type="transmembrane region" description="Helical" evidence="7">
    <location>
        <begin position="53"/>
        <end position="74"/>
    </location>
</feature>
<evidence type="ECO:0000256" key="4">
    <source>
        <dbReference type="ARBA" id="ARBA00022692"/>
    </source>
</evidence>
<dbReference type="HOGENOM" id="CLU_037945_0_1_10"/>
<dbReference type="Pfam" id="PF00924">
    <property type="entry name" value="MS_channel_2nd"/>
    <property type="match status" value="1"/>
</dbReference>
<dbReference type="PANTHER" id="PTHR30566:SF5">
    <property type="entry name" value="MECHANOSENSITIVE ION CHANNEL PROTEIN 1, MITOCHONDRIAL-RELATED"/>
    <property type="match status" value="1"/>
</dbReference>
<name>E4T3Y2_PALPW</name>
<dbReference type="InterPro" id="IPR049142">
    <property type="entry name" value="MS_channel_1st"/>
</dbReference>
<comment type="subcellular location">
    <subcellularLocation>
        <location evidence="1">Cell membrane</location>
        <topology evidence="1">Multi-pass membrane protein</topology>
    </subcellularLocation>
</comment>
<dbReference type="KEGG" id="ppn:Palpr_1279"/>
<dbReference type="OrthoDB" id="9809206at2"/>
<keyword evidence="5 7" id="KW-1133">Transmembrane helix</keyword>
<dbReference type="Proteomes" id="UP000008718">
    <property type="component" value="Chromosome"/>
</dbReference>
<evidence type="ECO:0000256" key="2">
    <source>
        <dbReference type="ARBA" id="ARBA00008017"/>
    </source>
</evidence>
<evidence type="ECO:0000256" key="3">
    <source>
        <dbReference type="ARBA" id="ARBA00022475"/>
    </source>
</evidence>
<dbReference type="InterPro" id="IPR011014">
    <property type="entry name" value="MscS_channel_TM-2"/>
</dbReference>
<evidence type="ECO:0000313" key="11">
    <source>
        <dbReference type="EMBL" id="ADQ79426.1"/>
    </source>
</evidence>
<keyword evidence="4 7" id="KW-0812">Transmembrane</keyword>
<feature type="transmembrane region" description="Helical" evidence="7">
    <location>
        <begin position="136"/>
        <end position="155"/>
    </location>
</feature>
<reference evidence="11 12" key="2">
    <citation type="journal article" date="2011" name="Stand. Genomic Sci.">
        <title>Complete genome sequence of Paludibacter propionicigenes type strain (WB4).</title>
        <authorList>
            <person name="Gronow S."/>
            <person name="Munk C."/>
            <person name="Lapidus A."/>
            <person name="Nolan M."/>
            <person name="Lucas S."/>
            <person name="Hammon N."/>
            <person name="Deshpande S."/>
            <person name="Cheng J.F."/>
            <person name="Tapia R."/>
            <person name="Han C."/>
            <person name="Goodwin L."/>
            <person name="Pitluck S."/>
            <person name="Liolios K."/>
            <person name="Ivanova N."/>
            <person name="Mavromatis K."/>
            <person name="Mikhailova N."/>
            <person name="Pati A."/>
            <person name="Chen A."/>
            <person name="Palaniappan K."/>
            <person name="Land M."/>
            <person name="Hauser L."/>
            <person name="Chang Y.J."/>
            <person name="Jeffries C.D."/>
            <person name="Brambilla E."/>
            <person name="Rohde M."/>
            <person name="Goker M."/>
            <person name="Detter J.C."/>
            <person name="Woyke T."/>
            <person name="Bristow J."/>
            <person name="Eisen J.A."/>
            <person name="Markowitz V."/>
            <person name="Hugenholtz P."/>
            <person name="Kyrpides N.C."/>
            <person name="Klenk H.P."/>
        </authorList>
    </citation>
    <scope>NUCLEOTIDE SEQUENCE [LARGE SCALE GENOMIC DNA]</scope>
    <source>
        <strain evidence="12">DSM 17365 / JCM 13257 / WB4</strain>
    </source>
</reference>
<dbReference type="Pfam" id="PF21088">
    <property type="entry name" value="MS_channel_1st"/>
    <property type="match status" value="1"/>
</dbReference>
<dbReference type="SUPFAM" id="SSF82861">
    <property type="entry name" value="Mechanosensitive channel protein MscS (YggB), transmembrane region"/>
    <property type="match status" value="1"/>
</dbReference>
<dbReference type="Gene3D" id="3.30.70.100">
    <property type="match status" value="1"/>
</dbReference>
<feature type="transmembrane region" description="Helical" evidence="7">
    <location>
        <begin position="14"/>
        <end position="32"/>
    </location>
</feature>
<organism evidence="11 12">
    <name type="scientific">Paludibacter propionicigenes (strain DSM 17365 / JCM 13257 / WB4)</name>
    <dbReference type="NCBI Taxonomy" id="694427"/>
    <lineage>
        <taxon>Bacteria</taxon>
        <taxon>Pseudomonadati</taxon>
        <taxon>Bacteroidota</taxon>
        <taxon>Bacteroidia</taxon>
        <taxon>Bacteroidales</taxon>
        <taxon>Paludibacteraceae</taxon>
        <taxon>Paludibacter</taxon>
    </lineage>
</organism>
<feature type="domain" description="Mechanosensitive ion channel transmembrane helices 2/3" evidence="10">
    <location>
        <begin position="142"/>
        <end position="180"/>
    </location>
</feature>
<dbReference type="Gene3D" id="2.30.30.60">
    <property type="match status" value="1"/>
</dbReference>
<comment type="similarity">
    <text evidence="2">Belongs to the MscS (TC 1.A.23) family.</text>
</comment>
<keyword evidence="3" id="KW-1003">Cell membrane</keyword>
<sequence>MFEQIFYKNSLRDWLISLAIIAGALILNKIIILLNKHLIQKLTAKTKNRLDDILFKMLQAPVLLGIILVAIWFAARRLELGTHIESTILKAYKVLTVINITWFVARLANALLEEYLAPKAADKNTLKYLDNHLMSILRRAVLAVIWSFGVVMALNNVGVNVGTLIAGLSIGGLAFALAAQDTIKNIYGGFTIFTDRPFRIGDRIKVDSFDGFVEEIGIRSTRIRTLEKRLVTIPNYKLVEASVENISEEPMRRVLMKLGLTYNTTPEKMNEAMSILRDMPNRINNVFEKDIVVAFTDFTDFALVITFVYFIRKNADVMETPSLVNSEILRAFNAAGLQFAYPTQTIYIEKD</sequence>
<dbReference type="AlphaFoldDB" id="E4T3Y2"/>
<dbReference type="GO" id="GO:0008381">
    <property type="term" value="F:mechanosensitive monoatomic ion channel activity"/>
    <property type="evidence" value="ECO:0007669"/>
    <property type="project" value="UniProtKB-ARBA"/>
</dbReference>
<feature type="transmembrane region" description="Helical" evidence="7">
    <location>
        <begin position="161"/>
        <end position="179"/>
    </location>
</feature>
<dbReference type="PANTHER" id="PTHR30566">
    <property type="entry name" value="YNAI-RELATED MECHANOSENSITIVE ION CHANNEL"/>
    <property type="match status" value="1"/>
</dbReference>
<evidence type="ECO:0000256" key="5">
    <source>
        <dbReference type="ARBA" id="ARBA00022989"/>
    </source>
</evidence>
<reference key="1">
    <citation type="submission" date="2010-11" db="EMBL/GenBank/DDBJ databases">
        <title>The complete genome of Paludibacter propionicigenes DSM 17365.</title>
        <authorList>
            <consortium name="US DOE Joint Genome Institute (JGI-PGF)"/>
            <person name="Lucas S."/>
            <person name="Copeland A."/>
            <person name="Lapidus A."/>
            <person name="Bruce D."/>
            <person name="Goodwin L."/>
            <person name="Pitluck S."/>
            <person name="Kyrpides N."/>
            <person name="Mavromatis K."/>
            <person name="Ivanova N."/>
            <person name="Munk A.C."/>
            <person name="Brettin T."/>
            <person name="Detter J.C."/>
            <person name="Han C."/>
            <person name="Tapia R."/>
            <person name="Land M."/>
            <person name="Hauser L."/>
            <person name="Markowitz V."/>
            <person name="Cheng J.-F."/>
            <person name="Hugenholtz P."/>
            <person name="Woyke T."/>
            <person name="Wu D."/>
            <person name="Gronow S."/>
            <person name="Wellnitz S."/>
            <person name="Brambilla E."/>
            <person name="Klenk H.-P."/>
            <person name="Eisen J.A."/>
        </authorList>
    </citation>
    <scope>NUCLEOTIDE SEQUENCE</scope>
    <source>
        <strain>WB4</strain>
    </source>
</reference>
<accession>E4T3Y2</accession>
<dbReference type="Gene3D" id="1.10.287.1260">
    <property type="match status" value="1"/>
</dbReference>
<evidence type="ECO:0000259" key="8">
    <source>
        <dbReference type="Pfam" id="PF00924"/>
    </source>
</evidence>
<evidence type="ECO:0000259" key="9">
    <source>
        <dbReference type="Pfam" id="PF21082"/>
    </source>
</evidence>
<dbReference type="eggNOG" id="COG0668">
    <property type="taxonomic scope" value="Bacteria"/>
</dbReference>
<dbReference type="Pfam" id="PF21082">
    <property type="entry name" value="MS_channel_3rd"/>
    <property type="match status" value="1"/>
</dbReference>
<protein>
    <submittedName>
        <fullName evidence="11">MscS Mechanosensitive ion channel</fullName>
    </submittedName>
</protein>
<dbReference type="InterPro" id="IPR011066">
    <property type="entry name" value="MscS_channel_C_sf"/>
</dbReference>
<keyword evidence="12" id="KW-1185">Reference proteome</keyword>
<dbReference type="InterPro" id="IPR049278">
    <property type="entry name" value="MS_channel_C"/>
</dbReference>
<proteinExistence type="inferred from homology"/>